<feature type="transmembrane region" description="Helical" evidence="9">
    <location>
        <begin position="46"/>
        <end position="67"/>
    </location>
</feature>
<dbReference type="PROSITE" id="PS50928">
    <property type="entry name" value="ABC_TM1"/>
    <property type="match status" value="1"/>
</dbReference>
<feature type="transmembrane region" description="Helical" evidence="9">
    <location>
        <begin position="331"/>
        <end position="353"/>
    </location>
</feature>
<keyword evidence="5 9" id="KW-1003">Cell membrane</keyword>
<dbReference type="Proteomes" id="UP000318055">
    <property type="component" value="Chromosome"/>
</dbReference>
<feature type="transmembrane region" description="Helical" evidence="9">
    <location>
        <begin position="406"/>
        <end position="425"/>
    </location>
</feature>
<dbReference type="GO" id="GO:0005315">
    <property type="term" value="F:phosphate transmembrane transporter activity"/>
    <property type="evidence" value="ECO:0007669"/>
    <property type="project" value="InterPro"/>
</dbReference>
<dbReference type="NCBIfam" id="TIGR00974">
    <property type="entry name" value="3a0107s02c"/>
    <property type="match status" value="1"/>
</dbReference>
<feature type="domain" description="ABC transmembrane type-1" evidence="11">
    <location>
        <begin position="215"/>
        <end position="422"/>
    </location>
</feature>
<evidence type="ECO:0000256" key="2">
    <source>
        <dbReference type="ARBA" id="ARBA00007069"/>
    </source>
</evidence>
<feature type="transmembrane region" description="Helical" evidence="9">
    <location>
        <begin position="219"/>
        <end position="240"/>
    </location>
</feature>
<dbReference type="GO" id="GO:0005886">
    <property type="term" value="C:plasma membrane"/>
    <property type="evidence" value="ECO:0007669"/>
    <property type="project" value="UniProtKB-SubCell"/>
</dbReference>
<dbReference type="RefSeq" id="WP_145844229.1">
    <property type="nucleotide sequence ID" value="NZ_CP042239.1"/>
</dbReference>
<dbReference type="InterPro" id="IPR035906">
    <property type="entry name" value="MetI-like_sf"/>
</dbReference>
<dbReference type="Pfam" id="PF00528">
    <property type="entry name" value="BPD_transp_1"/>
    <property type="match status" value="1"/>
</dbReference>
<name>A0A518RB53_9SPHN</name>
<dbReference type="InterPro" id="IPR005672">
    <property type="entry name" value="Phosphate_PstA"/>
</dbReference>
<evidence type="ECO:0000313" key="12">
    <source>
        <dbReference type="EMBL" id="QDX24688.1"/>
    </source>
</evidence>
<dbReference type="InterPro" id="IPR024573">
    <property type="entry name" value="DUF3333"/>
</dbReference>
<dbReference type="PANTHER" id="PTHR43470:SF5">
    <property type="entry name" value="PHOSPHATE TRANSPORT SYSTEM PERMEASE PROTEIN PSTA"/>
    <property type="match status" value="1"/>
</dbReference>
<feature type="region of interest" description="Disordered" evidence="10">
    <location>
        <begin position="1"/>
        <end position="27"/>
    </location>
</feature>
<comment type="similarity">
    <text evidence="2 9">Belongs to the binding-protein-dependent transport system permease family. CysTW subfamily.</text>
</comment>
<keyword evidence="6 9" id="KW-0812">Transmembrane</keyword>
<dbReference type="PANTHER" id="PTHR43470">
    <property type="entry name" value="PHOSPHATE TRANSPORT SYSTEM PERMEASE PROTEIN PSTA-RELATED"/>
    <property type="match status" value="1"/>
</dbReference>
<dbReference type="OrthoDB" id="9807065at2"/>
<keyword evidence="8 9" id="KW-0472">Membrane</keyword>
<evidence type="ECO:0000259" key="11">
    <source>
        <dbReference type="PROSITE" id="PS50928"/>
    </source>
</evidence>
<comment type="subcellular location">
    <subcellularLocation>
        <location evidence="9">Cell inner membrane</location>
        <topology evidence="9">Multi-pass membrane protein</topology>
    </subcellularLocation>
    <subcellularLocation>
        <location evidence="1">Cell membrane</location>
        <topology evidence="1">Multi-pass membrane protein</topology>
    </subcellularLocation>
</comment>
<dbReference type="EMBL" id="CP042239">
    <property type="protein sequence ID" value="QDX24688.1"/>
    <property type="molecule type" value="Genomic_DNA"/>
</dbReference>
<evidence type="ECO:0000313" key="13">
    <source>
        <dbReference type="Proteomes" id="UP000318055"/>
    </source>
</evidence>
<organism evidence="12 13">
    <name type="scientific">Sphingomonas suaedae</name>
    <dbReference type="NCBI Taxonomy" id="2599297"/>
    <lineage>
        <taxon>Bacteria</taxon>
        <taxon>Pseudomonadati</taxon>
        <taxon>Pseudomonadota</taxon>
        <taxon>Alphaproteobacteria</taxon>
        <taxon>Sphingomonadales</taxon>
        <taxon>Sphingomonadaceae</taxon>
        <taxon>Sphingomonas</taxon>
    </lineage>
</organism>
<reference evidence="12 13" key="1">
    <citation type="submission" date="2019-07" db="EMBL/GenBank/DDBJ databases">
        <title>Sphingomonas alkalisoli sp. nov., isolated from rhizosphere soil of Suaedae salsa.</title>
        <authorList>
            <person name="Zhang H."/>
            <person name="Xu L."/>
            <person name="Zhang J.-X."/>
            <person name="Sun J.-Q."/>
        </authorList>
    </citation>
    <scope>NUCLEOTIDE SEQUENCE [LARGE SCALE GENOMIC DNA]</scope>
    <source>
        <strain evidence="12 13">XS-10</strain>
    </source>
</reference>
<keyword evidence="7 9" id="KW-1133">Transmembrane helix</keyword>
<feature type="transmembrane region" description="Helical" evidence="9">
    <location>
        <begin position="260"/>
        <end position="282"/>
    </location>
</feature>
<dbReference type="KEGG" id="ssua:FPZ54_00685"/>
<evidence type="ECO:0000256" key="5">
    <source>
        <dbReference type="ARBA" id="ARBA00022475"/>
    </source>
</evidence>
<dbReference type="InterPro" id="IPR000515">
    <property type="entry name" value="MetI-like"/>
</dbReference>
<dbReference type="AlphaFoldDB" id="A0A518RB53"/>
<evidence type="ECO:0000256" key="9">
    <source>
        <dbReference type="RuleBase" id="RU363043"/>
    </source>
</evidence>
<dbReference type="Gene3D" id="1.10.3720.10">
    <property type="entry name" value="MetI-like"/>
    <property type="match status" value="1"/>
</dbReference>
<dbReference type="GO" id="GO:0035435">
    <property type="term" value="P:phosphate ion transmembrane transport"/>
    <property type="evidence" value="ECO:0007669"/>
    <property type="project" value="InterPro"/>
</dbReference>
<dbReference type="Pfam" id="PF11812">
    <property type="entry name" value="DUF3333"/>
    <property type="match status" value="1"/>
</dbReference>
<feature type="transmembrane region" description="Helical" evidence="9">
    <location>
        <begin position="288"/>
        <end position="310"/>
    </location>
</feature>
<protein>
    <recommendedName>
        <fullName evidence="3 9">Phosphate transport system permease protein PstA</fullName>
    </recommendedName>
</protein>
<evidence type="ECO:0000256" key="1">
    <source>
        <dbReference type="ARBA" id="ARBA00004651"/>
    </source>
</evidence>
<evidence type="ECO:0000256" key="10">
    <source>
        <dbReference type="SAM" id="MobiDB-lite"/>
    </source>
</evidence>
<evidence type="ECO:0000256" key="4">
    <source>
        <dbReference type="ARBA" id="ARBA00022448"/>
    </source>
</evidence>
<accession>A0A518RB53</accession>
<dbReference type="SUPFAM" id="SSF161098">
    <property type="entry name" value="MetI-like"/>
    <property type="match status" value="1"/>
</dbReference>
<evidence type="ECO:0000256" key="3">
    <source>
        <dbReference type="ARBA" id="ARBA00016864"/>
    </source>
</evidence>
<evidence type="ECO:0000256" key="8">
    <source>
        <dbReference type="ARBA" id="ARBA00023136"/>
    </source>
</evidence>
<gene>
    <name evidence="12" type="primary">pstA</name>
    <name evidence="12" type="ORF">FPZ54_00685</name>
</gene>
<evidence type="ECO:0000256" key="6">
    <source>
        <dbReference type="ARBA" id="ARBA00022692"/>
    </source>
</evidence>
<keyword evidence="13" id="KW-1185">Reference proteome</keyword>
<proteinExistence type="inferred from homology"/>
<evidence type="ECO:0000256" key="7">
    <source>
        <dbReference type="ARBA" id="ARBA00022989"/>
    </source>
</evidence>
<sequence>MSETLVPQLPTRPEEPASAAPTGWKSDSMQKRIRARYARERRFRMWGLAAVIGSAGFLAFLLVTMLWQGIGGFQRAEIALPIDFKAAALEVTPEQLRGKGADLALASAGLNDVVANAAVAAFGPDGPDYISESAWVTVRDELKARPELLQGRASIDVPASSPIALAAKGDGNDPAVTRVATRLRDEGTLTQGFNIDFLTGSDATDPTGVGIWGALKGSLLTMFITLMIAFPIGVFSAIYLEEYAPRNRWTDLIEVSINNLAAVPSIIFGLLGLAVFLNFLHLPRSAPLVGGMTLALMIMPVIVIAGRNAIKAVPPSIRDAALGIGASRIQVVFHHVLPLALPGILTGTIIGMARALGETAPLLLIGMRAFIVTPPGGVFDPATVLPVQIFLWSDQVSRGFVEKTSAAIIVLLIFLLAMNAVAIYLRNRFETRW</sequence>
<dbReference type="CDD" id="cd06261">
    <property type="entry name" value="TM_PBP2"/>
    <property type="match status" value="1"/>
</dbReference>
<keyword evidence="4" id="KW-0813">Transport</keyword>